<feature type="modified residue" description="4-aspartylphosphate" evidence="6">
    <location>
        <position position="102"/>
    </location>
</feature>
<evidence type="ECO:0000256" key="2">
    <source>
        <dbReference type="ARBA" id="ARBA00023012"/>
    </source>
</evidence>
<evidence type="ECO:0000256" key="4">
    <source>
        <dbReference type="ARBA" id="ARBA00023125"/>
    </source>
</evidence>
<dbReference type="GO" id="GO:0032993">
    <property type="term" value="C:protein-DNA complex"/>
    <property type="evidence" value="ECO:0007669"/>
    <property type="project" value="TreeGrafter"/>
</dbReference>
<keyword evidence="5" id="KW-0804">Transcription</keyword>
<gene>
    <name evidence="8" type="ORF">GCM10009021_05080</name>
</gene>
<dbReference type="GO" id="GO:0000156">
    <property type="term" value="F:phosphorelay response regulator activity"/>
    <property type="evidence" value="ECO:0007669"/>
    <property type="project" value="TreeGrafter"/>
</dbReference>
<organism evidence="8 9">
    <name type="scientific">Halarchaeum nitratireducens</name>
    <dbReference type="NCBI Taxonomy" id="489913"/>
    <lineage>
        <taxon>Archaea</taxon>
        <taxon>Methanobacteriati</taxon>
        <taxon>Methanobacteriota</taxon>
        <taxon>Stenosarchaea group</taxon>
        <taxon>Halobacteria</taxon>
        <taxon>Halobacteriales</taxon>
        <taxon>Halobacteriaceae</taxon>
    </lineage>
</organism>
<evidence type="ECO:0000256" key="6">
    <source>
        <dbReference type="PROSITE-ProRule" id="PRU00169"/>
    </source>
</evidence>
<comment type="caution">
    <text evidence="8">The sequence shown here is derived from an EMBL/GenBank/DDBJ whole genome shotgun (WGS) entry which is preliminary data.</text>
</comment>
<proteinExistence type="predicted"/>
<evidence type="ECO:0000256" key="1">
    <source>
        <dbReference type="ARBA" id="ARBA00022553"/>
    </source>
</evidence>
<dbReference type="EMBL" id="BMOQ01000002">
    <property type="protein sequence ID" value="GGN08644.1"/>
    <property type="molecule type" value="Genomic_DNA"/>
</dbReference>
<evidence type="ECO:0000313" key="8">
    <source>
        <dbReference type="EMBL" id="GGN08644.1"/>
    </source>
</evidence>
<dbReference type="SUPFAM" id="SSF52172">
    <property type="entry name" value="CheY-like"/>
    <property type="match status" value="1"/>
</dbReference>
<feature type="domain" description="Response regulatory" evidence="7">
    <location>
        <begin position="55"/>
        <end position="164"/>
    </location>
</feature>
<keyword evidence="4" id="KW-0238">DNA-binding</keyword>
<dbReference type="Gene3D" id="3.40.50.2300">
    <property type="match status" value="1"/>
</dbReference>
<dbReference type="PANTHER" id="PTHR48111:SF1">
    <property type="entry name" value="TWO-COMPONENT RESPONSE REGULATOR ORR33"/>
    <property type="match status" value="1"/>
</dbReference>
<sequence>MRNEIGRGVAARPDVSFVIETEAVVTLNRHSISGKDTSPPRHIVRLMGEDDTGPVVLVAEDDPELRALYAARLESRYTVRTAGTGAEAIDVADPSVAVVVLDRRLPDGDGLDYLDHLDERTDGAFVAAVTGVDPELEIATVDVDDYLVKPVDGDRLVETVDALDERRHYESDVARYYALASRRAALEATHDPDALRDDERYASLIAELEELRTSVTAPTAIVEDRARSAALYRDLAAPE</sequence>
<dbReference type="Proteomes" id="UP000608850">
    <property type="component" value="Unassembled WGS sequence"/>
</dbReference>
<protein>
    <recommendedName>
        <fullName evidence="7">Response regulatory domain-containing protein</fullName>
    </recommendedName>
</protein>
<dbReference type="GO" id="GO:0006355">
    <property type="term" value="P:regulation of DNA-templated transcription"/>
    <property type="evidence" value="ECO:0007669"/>
    <property type="project" value="TreeGrafter"/>
</dbReference>
<keyword evidence="1 6" id="KW-0597">Phosphoprotein</keyword>
<dbReference type="Pfam" id="PF08663">
    <property type="entry name" value="HalX"/>
    <property type="match status" value="1"/>
</dbReference>
<evidence type="ECO:0000256" key="5">
    <source>
        <dbReference type="ARBA" id="ARBA00023163"/>
    </source>
</evidence>
<keyword evidence="9" id="KW-1185">Reference proteome</keyword>
<keyword evidence="2" id="KW-0902">Two-component regulatory system</keyword>
<dbReference type="InterPro" id="IPR013971">
    <property type="entry name" value="HalX_domain"/>
</dbReference>
<evidence type="ECO:0000256" key="3">
    <source>
        <dbReference type="ARBA" id="ARBA00023015"/>
    </source>
</evidence>
<dbReference type="InterPro" id="IPR039420">
    <property type="entry name" value="WalR-like"/>
</dbReference>
<evidence type="ECO:0000259" key="7">
    <source>
        <dbReference type="PROSITE" id="PS50110"/>
    </source>
</evidence>
<dbReference type="GO" id="GO:0005829">
    <property type="term" value="C:cytosol"/>
    <property type="evidence" value="ECO:0007669"/>
    <property type="project" value="TreeGrafter"/>
</dbReference>
<dbReference type="SMART" id="SM00448">
    <property type="entry name" value="REC"/>
    <property type="match status" value="1"/>
</dbReference>
<name>A0A830G785_9EURY</name>
<dbReference type="AlphaFoldDB" id="A0A830G785"/>
<accession>A0A830G785</accession>
<reference evidence="8 9" key="1">
    <citation type="journal article" date="2019" name="Int. J. Syst. Evol. Microbiol.">
        <title>The Global Catalogue of Microorganisms (GCM) 10K type strain sequencing project: providing services to taxonomists for standard genome sequencing and annotation.</title>
        <authorList>
            <consortium name="The Broad Institute Genomics Platform"/>
            <consortium name="The Broad Institute Genome Sequencing Center for Infectious Disease"/>
            <person name="Wu L."/>
            <person name="Ma J."/>
        </authorList>
    </citation>
    <scope>NUCLEOTIDE SEQUENCE [LARGE SCALE GENOMIC DNA]</scope>
    <source>
        <strain evidence="8 9">JCM 16331</strain>
    </source>
</reference>
<dbReference type="InterPro" id="IPR001789">
    <property type="entry name" value="Sig_transdc_resp-reg_receiver"/>
</dbReference>
<keyword evidence="3" id="KW-0805">Transcription regulation</keyword>
<dbReference type="Pfam" id="PF00072">
    <property type="entry name" value="Response_reg"/>
    <property type="match status" value="1"/>
</dbReference>
<evidence type="ECO:0000313" key="9">
    <source>
        <dbReference type="Proteomes" id="UP000608850"/>
    </source>
</evidence>
<dbReference type="InterPro" id="IPR011006">
    <property type="entry name" value="CheY-like_superfamily"/>
</dbReference>
<dbReference type="PANTHER" id="PTHR48111">
    <property type="entry name" value="REGULATOR OF RPOS"/>
    <property type="match status" value="1"/>
</dbReference>
<dbReference type="PROSITE" id="PS50110">
    <property type="entry name" value="RESPONSE_REGULATORY"/>
    <property type="match status" value="1"/>
</dbReference>
<dbReference type="GO" id="GO:0000976">
    <property type="term" value="F:transcription cis-regulatory region binding"/>
    <property type="evidence" value="ECO:0007669"/>
    <property type="project" value="TreeGrafter"/>
</dbReference>